<dbReference type="Gene3D" id="3.40.50.150">
    <property type="entry name" value="Vaccinia Virus protein VP39"/>
    <property type="match status" value="1"/>
</dbReference>
<keyword evidence="2" id="KW-1185">Reference proteome</keyword>
<reference evidence="1 2" key="1">
    <citation type="submission" date="2024-04" db="EMBL/GenBank/DDBJ databases">
        <title>Genome sequencing and metabolic network reconstruction of aminoacids and betaine degradation by Anoxynatronum sibiricum.</title>
        <authorList>
            <person name="Detkova E.N."/>
            <person name="Boltjanskaja Y.V."/>
            <person name="Mardanov A.V."/>
            <person name="Kevbrin V."/>
        </authorList>
    </citation>
    <scope>NUCLEOTIDE SEQUENCE [LARGE SCALE GENOMIC DNA]</scope>
    <source>
        <strain evidence="1 2">Z-7981</strain>
    </source>
</reference>
<comment type="caution">
    <text evidence="1">The sequence shown here is derived from an EMBL/GenBank/DDBJ whole genome shotgun (WGS) entry which is preliminary data.</text>
</comment>
<evidence type="ECO:0000313" key="1">
    <source>
        <dbReference type="EMBL" id="MEN1761233.1"/>
    </source>
</evidence>
<evidence type="ECO:0000313" key="2">
    <source>
        <dbReference type="Proteomes" id="UP001407405"/>
    </source>
</evidence>
<dbReference type="Proteomes" id="UP001407405">
    <property type="component" value="Unassembled WGS sequence"/>
</dbReference>
<proteinExistence type="predicted"/>
<gene>
    <name evidence="1" type="ORF">AAIG11_12140</name>
</gene>
<name>A0ABU9VVP0_9CLOT</name>
<dbReference type="RefSeq" id="WP_343186531.1">
    <property type="nucleotide sequence ID" value="NZ_JBCITM010000013.1"/>
</dbReference>
<evidence type="ECO:0008006" key="3">
    <source>
        <dbReference type="Google" id="ProtNLM"/>
    </source>
</evidence>
<dbReference type="EMBL" id="JBCITM010000013">
    <property type="protein sequence ID" value="MEN1761233.1"/>
    <property type="molecule type" value="Genomic_DNA"/>
</dbReference>
<accession>A0ABU9VVP0</accession>
<sequence length="210" mass="23552">MIPALTRFTEKSLSHFPASYPLMRLYYRSIVNREIGLGNINRHDRVLCVGGGAFPVTAMEICRHTGAAVDVLDCDLDAVEHARDLLRKMGMWQIFVHHGCGQSFDPSVYNVVHLALQVRGREQILENLQQYAQSGTRILVRLPHSRLERFYEAPCQLTRAHLTQQAQLRLQPGSTMAGTCMLVKEETAHEAKSLDIRSWTGTPAVASLAD</sequence>
<dbReference type="SUPFAM" id="SSF53335">
    <property type="entry name" value="S-adenosyl-L-methionine-dependent methyltransferases"/>
    <property type="match status" value="1"/>
</dbReference>
<protein>
    <recommendedName>
        <fullName evidence="3">Nicotianamine synthase</fullName>
    </recommendedName>
</protein>
<dbReference type="InterPro" id="IPR029063">
    <property type="entry name" value="SAM-dependent_MTases_sf"/>
</dbReference>
<organism evidence="1 2">
    <name type="scientific">Anoxynatronum sibiricum</name>
    <dbReference type="NCBI Taxonomy" id="210623"/>
    <lineage>
        <taxon>Bacteria</taxon>
        <taxon>Bacillati</taxon>
        <taxon>Bacillota</taxon>
        <taxon>Clostridia</taxon>
        <taxon>Eubacteriales</taxon>
        <taxon>Clostridiaceae</taxon>
        <taxon>Anoxynatronum</taxon>
    </lineage>
</organism>